<reference evidence="2" key="1">
    <citation type="submission" date="2015-07" db="EMBL/GenBank/DDBJ databases">
        <authorList>
            <person name="Zylicz-Stachula A."/>
            <person name="Jezewska-Frackowiak J."/>
            <person name="Czajkowska E."/>
            <person name="Skowron P.M."/>
        </authorList>
    </citation>
    <scope>NUCLEOTIDE SEQUENCE [LARGE SCALE GENOMIC DNA]</scope>
    <source>
        <strain evidence="2">ATCC 25104 / DSM 625 / JCM 10724 / NBRC 103206 / NCIMB 11243 / YT-1</strain>
    </source>
</reference>
<sequence length="85" mass="9867">MNEEKELKPFYRVEEFKDLMGFSYNQALAVARVFGFRFGKNYLIPRPVVARFLAGEVSREEGERIAHELSVINAESEKKASRGRR</sequence>
<accession>A0A0M9AFC7</accession>
<dbReference type="RefSeq" id="WP_053768302.1">
    <property type="nucleotide sequence ID" value="NZ_LHCI01000106.1"/>
</dbReference>
<gene>
    <name evidence="1" type="ORF">BVI061214_02017</name>
</gene>
<dbReference type="PATRIC" id="fig|271.14.peg.2097"/>
<name>A0A0M9AFC7_THEAQ</name>
<protein>
    <submittedName>
        <fullName evidence="1">Uncharacterized protein</fullName>
    </submittedName>
</protein>
<evidence type="ECO:0000313" key="1">
    <source>
        <dbReference type="EMBL" id="KOX90822.1"/>
    </source>
</evidence>
<comment type="caution">
    <text evidence="1">The sequence shown here is derived from an EMBL/GenBank/DDBJ whole genome shotgun (WGS) entry which is preliminary data.</text>
</comment>
<dbReference type="Proteomes" id="UP000037685">
    <property type="component" value="Unassembled WGS sequence"/>
</dbReference>
<dbReference type="AlphaFoldDB" id="A0A0M9AFC7"/>
<proteinExistence type="predicted"/>
<organism evidence="1 2">
    <name type="scientific">Thermus aquaticus</name>
    <dbReference type="NCBI Taxonomy" id="271"/>
    <lineage>
        <taxon>Bacteria</taxon>
        <taxon>Thermotogati</taxon>
        <taxon>Deinococcota</taxon>
        <taxon>Deinococci</taxon>
        <taxon>Thermales</taxon>
        <taxon>Thermaceae</taxon>
        <taxon>Thermus</taxon>
    </lineage>
</organism>
<dbReference type="EMBL" id="LHCI01000106">
    <property type="protein sequence ID" value="KOX90822.1"/>
    <property type="molecule type" value="Genomic_DNA"/>
</dbReference>
<evidence type="ECO:0000313" key="2">
    <source>
        <dbReference type="Proteomes" id="UP000037685"/>
    </source>
</evidence>